<evidence type="ECO:0000313" key="7">
    <source>
        <dbReference type="EMBL" id="XAH75109.1"/>
    </source>
</evidence>
<protein>
    <submittedName>
        <fullName evidence="7">Methyl-accepting chemotaxis protein</fullName>
    </submittedName>
</protein>
<keyword evidence="4" id="KW-0472">Membrane</keyword>
<keyword evidence="4" id="KW-0812">Transmembrane</keyword>
<dbReference type="InterPro" id="IPR003660">
    <property type="entry name" value="HAMP_dom"/>
</dbReference>
<feature type="domain" description="HAMP" evidence="6">
    <location>
        <begin position="329"/>
        <end position="381"/>
    </location>
</feature>
<dbReference type="PANTHER" id="PTHR32089:SF112">
    <property type="entry name" value="LYSOZYME-LIKE PROTEIN-RELATED"/>
    <property type="match status" value="1"/>
</dbReference>
<comment type="similarity">
    <text evidence="2">Belongs to the methyl-accepting chemotaxis (MCP) protein family.</text>
</comment>
<dbReference type="InterPro" id="IPR004089">
    <property type="entry name" value="MCPsignal_dom"/>
</dbReference>
<evidence type="ECO:0000256" key="3">
    <source>
        <dbReference type="PROSITE-ProRule" id="PRU00284"/>
    </source>
</evidence>
<dbReference type="InterPro" id="IPR004090">
    <property type="entry name" value="Chemotax_Me-accpt_rcpt"/>
</dbReference>
<proteinExistence type="inferred from homology"/>
<organism evidence="7 8">
    <name type="scientific">Kineothrix sedimenti</name>
    <dbReference type="NCBI Taxonomy" id="3123317"/>
    <lineage>
        <taxon>Bacteria</taxon>
        <taxon>Bacillati</taxon>
        <taxon>Bacillota</taxon>
        <taxon>Clostridia</taxon>
        <taxon>Lachnospirales</taxon>
        <taxon>Lachnospiraceae</taxon>
        <taxon>Kineothrix</taxon>
    </lineage>
</organism>
<dbReference type="PROSITE" id="PS50885">
    <property type="entry name" value="HAMP"/>
    <property type="match status" value="1"/>
</dbReference>
<sequence length="686" mass="75522">MVKSKRVRNKWKKNLFSTIRFKLAGSYCLLIGFIIIAGVAAYTSASGAIKVNYKTFTLQSLDMLGEYLEFGFDTVSGAAVEYLSDTNVTDYLTGGMVAKKADQSTYYTDKKSEITTKVTADTFLQSIYLFSDSVPSLSTNKKSTLNMFSEYTQSEQGKALLEDAQTYYWFGKPSIIDETLNVDSNNYAIRMVKAFYRKEAFLAMDIDKQAVTDILNKIQMGESCRIAFVTGDGVEISGNGSRETCFYGTDFYERAKAEEESLGTMENVSLEGREYLFLYRKVADTGAMVCMLIPESEITGQVEDIKYLTFFVILASVLIALLIGGGIAVGISRAIKYFIDKMEIITRGDISIRLHTNRKDEFGTLAKHMNHMLESMNGLMGHVKAVSLEAAQSAQNVVKSSETISESAAYISAAIGQIEQGLFEQASDTKNGVEKLESLAKHIGIVDTETMEIREIAGETTFAIGDSIDRMHILREKTEETSAITQKVIESIDELRVKSGLIGGIVDTIDSISEETTLLSLNAAIEAVRAGAAGRGFAIVADSIKKLADQSLTAASQIRSIVDEIKEETVRTVNAANDAGEVISYQEIAVEDMRDSFNGMKGQVEALVKKVEAIVLSIERMRTEKEESVNKMEHISEVTAEAFESITAANGKTKNQVQIVEELSTLSEKMLYQVEQLEAALGEFQV</sequence>
<dbReference type="SUPFAM" id="SSF58104">
    <property type="entry name" value="Methyl-accepting chemotaxis protein (MCP) signaling domain"/>
    <property type="match status" value="1"/>
</dbReference>
<dbReference type="Proteomes" id="UP001451571">
    <property type="component" value="Chromosome"/>
</dbReference>
<feature type="domain" description="Methyl-accepting transducer" evidence="5">
    <location>
        <begin position="400"/>
        <end position="636"/>
    </location>
</feature>
<evidence type="ECO:0000256" key="4">
    <source>
        <dbReference type="SAM" id="Phobius"/>
    </source>
</evidence>
<name>A0ABZ3F016_9FIRM</name>
<dbReference type="PROSITE" id="PS50111">
    <property type="entry name" value="CHEMOTAXIS_TRANSDUC_2"/>
    <property type="match status" value="1"/>
</dbReference>
<feature type="transmembrane region" description="Helical" evidence="4">
    <location>
        <begin position="307"/>
        <end position="331"/>
    </location>
</feature>
<dbReference type="PANTHER" id="PTHR32089">
    <property type="entry name" value="METHYL-ACCEPTING CHEMOTAXIS PROTEIN MCPB"/>
    <property type="match status" value="1"/>
</dbReference>
<dbReference type="PRINTS" id="PR00260">
    <property type="entry name" value="CHEMTRNSDUCR"/>
</dbReference>
<keyword evidence="4" id="KW-1133">Transmembrane helix</keyword>
<evidence type="ECO:0000256" key="1">
    <source>
        <dbReference type="ARBA" id="ARBA00023224"/>
    </source>
</evidence>
<keyword evidence="8" id="KW-1185">Reference proteome</keyword>
<accession>A0ABZ3F016</accession>
<evidence type="ECO:0000256" key="2">
    <source>
        <dbReference type="ARBA" id="ARBA00029447"/>
    </source>
</evidence>
<evidence type="ECO:0000313" key="8">
    <source>
        <dbReference type="Proteomes" id="UP001451571"/>
    </source>
</evidence>
<dbReference type="Pfam" id="PF00015">
    <property type="entry name" value="MCPsignal"/>
    <property type="match status" value="1"/>
</dbReference>
<dbReference type="Gene3D" id="1.10.287.950">
    <property type="entry name" value="Methyl-accepting chemotaxis protein"/>
    <property type="match status" value="1"/>
</dbReference>
<dbReference type="RefSeq" id="WP_342758672.1">
    <property type="nucleotide sequence ID" value="NZ_CP146256.1"/>
</dbReference>
<keyword evidence="1 3" id="KW-0807">Transducer</keyword>
<evidence type="ECO:0000259" key="5">
    <source>
        <dbReference type="PROSITE" id="PS50111"/>
    </source>
</evidence>
<evidence type="ECO:0000259" key="6">
    <source>
        <dbReference type="PROSITE" id="PS50885"/>
    </source>
</evidence>
<dbReference type="CDD" id="cd18774">
    <property type="entry name" value="PDC2_HK_sensor"/>
    <property type="match status" value="1"/>
</dbReference>
<dbReference type="SMART" id="SM00304">
    <property type="entry name" value="HAMP"/>
    <property type="match status" value="1"/>
</dbReference>
<dbReference type="CDD" id="cd06225">
    <property type="entry name" value="HAMP"/>
    <property type="match status" value="1"/>
</dbReference>
<dbReference type="EMBL" id="CP146256">
    <property type="protein sequence ID" value="XAH75109.1"/>
    <property type="molecule type" value="Genomic_DNA"/>
</dbReference>
<dbReference type="SMART" id="SM00283">
    <property type="entry name" value="MA"/>
    <property type="match status" value="1"/>
</dbReference>
<reference evidence="7 8" key="1">
    <citation type="submission" date="2024-02" db="EMBL/GenBank/DDBJ databases">
        <title>Bacterial strain from lacustrine sediment.</title>
        <authorList>
            <person name="Petit C."/>
            <person name="Fadhlaoui K."/>
        </authorList>
    </citation>
    <scope>NUCLEOTIDE SEQUENCE [LARGE SCALE GENOMIC DNA]</scope>
    <source>
        <strain evidence="7 8">IPX-CK</strain>
    </source>
</reference>
<feature type="transmembrane region" description="Helical" evidence="4">
    <location>
        <begin position="21"/>
        <end position="42"/>
    </location>
</feature>
<gene>
    <name evidence="7" type="ORF">V6984_04860</name>
</gene>
<dbReference type="Pfam" id="PF00672">
    <property type="entry name" value="HAMP"/>
    <property type="match status" value="1"/>
</dbReference>
<dbReference type="Gene3D" id="3.30.450.20">
    <property type="entry name" value="PAS domain"/>
    <property type="match status" value="1"/>
</dbReference>